<name>A0ABY5KL67_9CELL</name>
<keyword evidence="3" id="KW-1185">Reference proteome</keyword>
<feature type="chain" id="PRO_5046682689" description="Lipoprotein" evidence="1">
    <location>
        <begin position="25"/>
        <end position="204"/>
    </location>
</feature>
<evidence type="ECO:0000256" key="1">
    <source>
        <dbReference type="SAM" id="SignalP"/>
    </source>
</evidence>
<dbReference type="EMBL" id="CP101987">
    <property type="protein sequence ID" value="UUI70693.1"/>
    <property type="molecule type" value="Genomic_DNA"/>
</dbReference>
<sequence>MSRVRALPVALVVLALVGCTSTSAPDPTGTGTVSPSAGTDELTIEEFAESVLVGQAGADEGSPLVTLQGSLEEDPGVPLSVDVLTLDTTATGTDMTFTVATGDGSTTGWGPTRSWTTPGESAFSDVRGITLTVETTATSLRPYTVMTHVADGLDMLCACSDFPLSLDGDRRVLTALFPPLPAGVETATLGLPGFEPVEVPVTRS</sequence>
<gene>
    <name evidence="2" type="ORF">NP048_12925</name>
</gene>
<organism evidence="2 3">
    <name type="scientific">Cellulomonas xiejunii</name>
    <dbReference type="NCBI Taxonomy" id="2968083"/>
    <lineage>
        <taxon>Bacteria</taxon>
        <taxon>Bacillati</taxon>
        <taxon>Actinomycetota</taxon>
        <taxon>Actinomycetes</taxon>
        <taxon>Micrococcales</taxon>
        <taxon>Cellulomonadaceae</taxon>
        <taxon>Cellulomonas</taxon>
    </lineage>
</organism>
<keyword evidence="1" id="KW-0732">Signal</keyword>
<evidence type="ECO:0000313" key="2">
    <source>
        <dbReference type="EMBL" id="UUI70693.1"/>
    </source>
</evidence>
<reference evidence="2 3" key="1">
    <citation type="submission" date="2022-07" db="EMBL/GenBank/DDBJ databases">
        <title>Novel species in genus cellulomonas.</title>
        <authorList>
            <person name="Ye L."/>
        </authorList>
    </citation>
    <scope>NUCLEOTIDE SEQUENCE [LARGE SCALE GENOMIC DNA]</scope>
    <source>
        <strain evidence="3">zg-B89</strain>
    </source>
</reference>
<protein>
    <recommendedName>
        <fullName evidence="4">Lipoprotein</fullName>
    </recommendedName>
</protein>
<evidence type="ECO:0000313" key="3">
    <source>
        <dbReference type="Proteomes" id="UP001316384"/>
    </source>
</evidence>
<dbReference type="PROSITE" id="PS51257">
    <property type="entry name" value="PROKAR_LIPOPROTEIN"/>
    <property type="match status" value="1"/>
</dbReference>
<evidence type="ECO:0008006" key="4">
    <source>
        <dbReference type="Google" id="ProtNLM"/>
    </source>
</evidence>
<proteinExistence type="predicted"/>
<dbReference type="RefSeq" id="WP_227576049.1">
    <property type="nucleotide sequence ID" value="NZ_CP101987.1"/>
</dbReference>
<accession>A0ABY5KL67</accession>
<feature type="signal peptide" evidence="1">
    <location>
        <begin position="1"/>
        <end position="24"/>
    </location>
</feature>
<dbReference type="Proteomes" id="UP001316384">
    <property type="component" value="Chromosome"/>
</dbReference>